<dbReference type="GeneID" id="7443247"/>
<reference evidence="9 10" key="1">
    <citation type="journal article" date="2004" name="Science">
        <title>The genome of the diatom Thalassiosira pseudonana: ecology, evolution, and metabolism.</title>
        <authorList>
            <person name="Armbrust E.V."/>
            <person name="Berges J.A."/>
            <person name="Bowler C."/>
            <person name="Green B.R."/>
            <person name="Martinez D."/>
            <person name="Putnam N.H."/>
            <person name="Zhou S."/>
            <person name="Allen A.E."/>
            <person name="Apt K.E."/>
            <person name="Bechner M."/>
            <person name="Brzezinski M.A."/>
            <person name="Chaal B.K."/>
            <person name="Chiovitti A."/>
            <person name="Davis A.K."/>
            <person name="Demarest M.S."/>
            <person name="Detter J.C."/>
            <person name="Glavina T."/>
            <person name="Goodstein D."/>
            <person name="Hadi M.Z."/>
            <person name="Hellsten U."/>
            <person name="Hildebrand M."/>
            <person name="Jenkins B.D."/>
            <person name="Jurka J."/>
            <person name="Kapitonov V.V."/>
            <person name="Kroger N."/>
            <person name="Lau W.W."/>
            <person name="Lane T.W."/>
            <person name="Larimer F.W."/>
            <person name="Lippmeier J.C."/>
            <person name="Lucas S."/>
            <person name="Medina M."/>
            <person name="Montsant A."/>
            <person name="Obornik M."/>
            <person name="Parker M.S."/>
            <person name="Palenik B."/>
            <person name="Pazour G.J."/>
            <person name="Richardson P.M."/>
            <person name="Rynearson T.A."/>
            <person name="Saito M.A."/>
            <person name="Schwartz D.C."/>
            <person name="Thamatrakoln K."/>
            <person name="Valentin K."/>
            <person name="Vardi A."/>
            <person name="Wilkerson F.P."/>
            <person name="Rokhsar D.S."/>
        </authorList>
    </citation>
    <scope>NUCLEOTIDE SEQUENCE [LARGE SCALE GENOMIC DNA]</scope>
    <source>
        <strain evidence="9 10">CCMP1335</strain>
    </source>
</reference>
<evidence type="ECO:0000256" key="2">
    <source>
        <dbReference type="ARBA" id="ARBA00022840"/>
    </source>
</evidence>
<evidence type="ECO:0000259" key="8">
    <source>
        <dbReference type="PROSITE" id="PS50067"/>
    </source>
</evidence>
<dbReference type="GO" id="GO:0008017">
    <property type="term" value="F:microtubule binding"/>
    <property type="evidence" value="ECO:0007669"/>
    <property type="project" value="InterPro"/>
</dbReference>
<sequence>SYNFDKVYGEEASTQDVYEDIVKEIVSSVCHQGRNGTVFSYGQTSTGKTYTMHGIICSAARDIFQNVEDREESGKKESQSLTIVKVACMELYNEELRDLLVNNGNSSSSPALSIKEDRKGNVQIPNLTEQRVSSVDDLLTVIHAADMNRSVGATAMNQRSSRSHTIFRITYEKKEAKATHACSAGKVVTTVSTLNLVDLAGSESVRLTNASGVRQKEGGKINQSLLTLSTVLVKLGKKDSGHINYRDSKLTRILKPSLSGNARMSAICCISPACQYSEESKSTLDFASRAMLVRTNAKTNETIEYDDALVGEFEKEIERFKAETANAEESKRKLYMMQVEELTLRNEELKEMKKQESAESSESNEKLLKTINDLTVQNEELQKKMKVVSEEKAQLEWRLMREQKKAQRRKEEALEKRRTFKSKLTSMTGRLKEDMKHVELSSQAN</sequence>
<dbReference type="OMA" id="TEGCHIN"/>
<dbReference type="Pfam" id="PF00225">
    <property type="entry name" value="Kinesin"/>
    <property type="match status" value="1"/>
</dbReference>
<dbReference type="STRING" id="35128.B8CA09"/>
<organism evidence="9 10">
    <name type="scientific">Thalassiosira pseudonana</name>
    <name type="common">Marine diatom</name>
    <name type="synonym">Cyclotella nana</name>
    <dbReference type="NCBI Taxonomy" id="35128"/>
    <lineage>
        <taxon>Eukaryota</taxon>
        <taxon>Sar</taxon>
        <taxon>Stramenopiles</taxon>
        <taxon>Ochrophyta</taxon>
        <taxon>Bacillariophyta</taxon>
        <taxon>Coscinodiscophyceae</taxon>
        <taxon>Thalassiosirophycidae</taxon>
        <taxon>Thalassiosirales</taxon>
        <taxon>Thalassiosiraceae</taxon>
        <taxon>Thalassiosira</taxon>
    </lineage>
</organism>
<dbReference type="Gene3D" id="3.40.850.10">
    <property type="entry name" value="Kinesin motor domain"/>
    <property type="match status" value="1"/>
</dbReference>
<keyword evidence="3 7" id="KW-0175">Coiled coil</keyword>
<dbReference type="eggNOG" id="KOG0242">
    <property type="taxonomic scope" value="Eukaryota"/>
</dbReference>
<dbReference type="PROSITE" id="PS50067">
    <property type="entry name" value="KINESIN_MOTOR_2"/>
    <property type="match status" value="1"/>
</dbReference>
<dbReference type="PANTHER" id="PTHR47968:SF75">
    <property type="entry name" value="CENTROMERE-ASSOCIATED PROTEIN E"/>
    <property type="match status" value="1"/>
</dbReference>
<dbReference type="InParanoid" id="B8CA09"/>
<dbReference type="PRINTS" id="PR00380">
    <property type="entry name" value="KINESINHEAVY"/>
</dbReference>
<name>B8CA09_THAPS</name>
<evidence type="ECO:0000256" key="1">
    <source>
        <dbReference type="ARBA" id="ARBA00022741"/>
    </source>
</evidence>
<dbReference type="KEGG" id="tps:THAPSDRAFT_263868"/>
<keyword evidence="1 5" id="KW-0547">Nucleotide-binding</keyword>
<comment type="similarity">
    <text evidence="5 6">Belongs to the TRAFAC class myosin-kinesin ATPase superfamily. Kinesin family.</text>
</comment>
<dbReference type="InterPro" id="IPR036961">
    <property type="entry name" value="Kinesin_motor_dom_sf"/>
</dbReference>
<proteinExistence type="inferred from homology"/>
<dbReference type="PROSITE" id="PS00411">
    <property type="entry name" value="KINESIN_MOTOR_1"/>
    <property type="match status" value="1"/>
</dbReference>
<dbReference type="AlphaFoldDB" id="B8CA09"/>
<dbReference type="SMART" id="SM00129">
    <property type="entry name" value="KISc"/>
    <property type="match status" value="1"/>
</dbReference>
<dbReference type="GO" id="GO:0007018">
    <property type="term" value="P:microtubule-based movement"/>
    <property type="evidence" value="ECO:0007669"/>
    <property type="project" value="InterPro"/>
</dbReference>
<feature type="coiled-coil region" evidence="7">
    <location>
        <begin position="310"/>
        <end position="423"/>
    </location>
</feature>
<gene>
    <name evidence="9" type="ORF">THAPSDRAFT_263868</name>
</gene>
<dbReference type="GO" id="GO:0003777">
    <property type="term" value="F:microtubule motor activity"/>
    <property type="evidence" value="ECO:0007669"/>
    <property type="project" value="InterPro"/>
</dbReference>
<dbReference type="InterPro" id="IPR027417">
    <property type="entry name" value="P-loop_NTPase"/>
</dbReference>
<dbReference type="SUPFAM" id="SSF52540">
    <property type="entry name" value="P-loop containing nucleoside triphosphate hydrolases"/>
    <property type="match status" value="1"/>
</dbReference>
<feature type="domain" description="Kinesin motor" evidence="8">
    <location>
        <begin position="1"/>
        <end position="293"/>
    </location>
</feature>
<dbReference type="PANTHER" id="PTHR47968">
    <property type="entry name" value="CENTROMERE PROTEIN E"/>
    <property type="match status" value="1"/>
</dbReference>
<evidence type="ECO:0000256" key="4">
    <source>
        <dbReference type="ARBA" id="ARBA00023175"/>
    </source>
</evidence>
<evidence type="ECO:0000256" key="6">
    <source>
        <dbReference type="RuleBase" id="RU000394"/>
    </source>
</evidence>
<dbReference type="InterPro" id="IPR019821">
    <property type="entry name" value="Kinesin_motor_CS"/>
</dbReference>
<dbReference type="InterPro" id="IPR001752">
    <property type="entry name" value="Kinesin_motor_dom"/>
</dbReference>
<dbReference type="RefSeq" id="XP_002293141.1">
    <property type="nucleotide sequence ID" value="XM_002293105.1"/>
</dbReference>
<keyword evidence="4 5" id="KW-0505">Motor protein</keyword>
<protein>
    <recommendedName>
        <fullName evidence="6">Kinesin-like protein</fullName>
    </recommendedName>
</protein>
<keyword evidence="6" id="KW-0493">Microtubule</keyword>
<evidence type="ECO:0000256" key="5">
    <source>
        <dbReference type="PROSITE-ProRule" id="PRU00283"/>
    </source>
</evidence>
<dbReference type="InterPro" id="IPR027640">
    <property type="entry name" value="Kinesin-like_fam"/>
</dbReference>
<dbReference type="FunFam" id="3.40.850.10:FF:000246">
    <property type="entry name" value="Kinesin-like protein"/>
    <property type="match status" value="1"/>
</dbReference>
<accession>B8CA09</accession>
<evidence type="ECO:0000313" key="9">
    <source>
        <dbReference type="EMBL" id="EED89602.1"/>
    </source>
</evidence>
<feature type="non-terminal residue" evidence="9">
    <location>
        <position position="445"/>
    </location>
</feature>
<keyword evidence="2 5" id="KW-0067">ATP-binding</keyword>
<keyword evidence="10" id="KW-1185">Reference proteome</keyword>
<reference evidence="9 10" key="2">
    <citation type="journal article" date="2008" name="Nature">
        <title>The Phaeodactylum genome reveals the evolutionary history of diatom genomes.</title>
        <authorList>
            <person name="Bowler C."/>
            <person name="Allen A.E."/>
            <person name="Badger J.H."/>
            <person name="Grimwood J."/>
            <person name="Jabbari K."/>
            <person name="Kuo A."/>
            <person name="Maheswari U."/>
            <person name="Martens C."/>
            <person name="Maumus F."/>
            <person name="Otillar R.P."/>
            <person name="Rayko E."/>
            <person name="Salamov A."/>
            <person name="Vandepoele K."/>
            <person name="Beszteri B."/>
            <person name="Gruber A."/>
            <person name="Heijde M."/>
            <person name="Katinka M."/>
            <person name="Mock T."/>
            <person name="Valentin K."/>
            <person name="Verret F."/>
            <person name="Berges J.A."/>
            <person name="Brownlee C."/>
            <person name="Cadoret J.P."/>
            <person name="Chiovitti A."/>
            <person name="Choi C.J."/>
            <person name="Coesel S."/>
            <person name="De Martino A."/>
            <person name="Detter J.C."/>
            <person name="Durkin C."/>
            <person name="Falciatore A."/>
            <person name="Fournet J."/>
            <person name="Haruta M."/>
            <person name="Huysman M.J."/>
            <person name="Jenkins B.D."/>
            <person name="Jiroutova K."/>
            <person name="Jorgensen R.E."/>
            <person name="Joubert Y."/>
            <person name="Kaplan A."/>
            <person name="Kroger N."/>
            <person name="Kroth P.G."/>
            <person name="La Roche J."/>
            <person name="Lindquist E."/>
            <person name="Lommer M."/>
            <person name="Martin-Jezequel V."/>
            <person name="Lopez P.J."/>
            <person name="Lucas S."/>
            <person name="Mangogna M."/>
            <person name="McGinnis K."/>
            <person name="Medlin L.K."/>
            <person name="Montsant A."/>
            <person name="Oudot-Le Secq M.P."/>
            <person name="Napoli C."/>
            <person name="Obornik M."/>
            <person name="Parker M.S."/>
            <person name="Petit J.L."/>
            <person name="Porcel B.M."/>
            <person name="Poulsen N."/>
            <person name="Robison M."/>
            <person name="Rychlewski L."/>
            <person name="Rynearson T.A."/>
            <person name="Schmutz J."/>
            <person name="Shapiro H."/>
            <person name="Siaut M."/>
            <person name="Stanley M."/>
            <person name="Sussman M.R."/>
            <person name="Taylor A.R."/>
            <person name="Vardi A."/>
            <person name="von Dassow P."/>
            <person name="Vyverman W."/>
            <person name="Willis A."/>
            <person name="Wyrwicz L.S."/>
            <person name="Rokhsar D.S."/>
            <person name="Weissenbach J."/>
            <person name="Armbrust E.V."/>
            <person name="Green B.R."/>
            <person name="Van de Peer Y."/>
            <person name="Grigoriev I.V."/>
        </authorList>
    </citation>
    <scope>NUCLEOTIDE SEQUENCE [LARGE SCALE GENOMIC DNA]</scope>
    <source>
        <strain evidence="9 10">CCMP1335</strain>
    </source>
</reference>
<dbReference type="Proteomes" id="UP000001449">
    <property type="component" value="Chromosome 12"/>
</dbReference>
<feature type="binding site" evidence="5">
    <location>
        <begin position="42"/>
        <end position="49"/>
    </location>
    <ligand>
        <name>ATP</name>
        <dbReference type="ChEBI" id="CHEBI:30616"/>
    </ligand>
</feature>
<dbReference type="GO" id="GO:0005874">
    <property type="term" value="C:microtubule"/>
    <property type="evidence" value="ECO:0007669"/>
    <property type="project" value="UniProtKB-KW"/>
</dbReference>
<dbReference type="GO" id="GO:0005524">
    <property type="term" value="F:ATP binding"/>
    <property type="evidence" value="ECO:0007669"/>
    <property type="project" value="UniProtKB-UniRule"/>
</dbReference>
<dbReference type="EMBL" id="CM000647">
    <property type="protein sequence ID" value="EED89602.1"/>
    <property type="molecule type" value="Genomic_DNA"/>
</dbReference>
<dbReference type="PaxDb" id="35128-Thaps263868"/>
<evidence type="ECO:0000256" key="3">
    <source>
        <dbReference type="ARBA" id="ARBA00023054"/>
    </source>
</evidence>
<dbReference type="HOGENOM" id="CLU_001485_2_1_1"/>
<evidence type="ECO:0000313" key="10">
    <source>
        <dbReference type="Proteomes" id="UP000001449"/>
    </source>
</evidence>
<evidence type="ECO:0000256" key="7">
    <source>
        <dbReference type="SAM" id="Coils"/>
    </source>
</evidence>